<evidence type="ECO:0000256" key="1">
    <source>
        <dbReference type="SAM" id="SignalP"/>
    </source>
</evidence>
<dbReference type="AlphaFoldDB" id="A0A090BF85"/>
<feature type="signal peptide" evidence="1">
    <location>
        <begin position="1"/>
        <end position="21"/>
    </location>
</feature>
<organism evidence="2">
    <name type="scientific">Hyaloperonospora arabidopsidis (strain Emoy2)</name>
    <name type="common">Downy mildew agent</name>
    <name type="synonym">Peronospora arabidopsidis</name>
    <dbReference type="NCBI Taxonomy" id="559515"/>
    <lineage>
        <taxon>Eukaryota</taxon>
        <taxon>Sar</taxon>
        <taxon>Stramenopiles</taxon>
        <taxon>Oomycota</taxon>
        <taxon>Peronosporomycetes</taxon>
        <taxon>Peronosporales</taxon>
        <taxon>Peronosporaceae</taxon>
        <taxon>Hyaloperonospora</taxon>
    </lineage>
</organism>
<name>A0A090BF85_HYAAE</name>
<protein>
    <submittedName>
        <fullName evidence="2">RxLR effector candidate protein</fullName>
    </submittedName>
</protein>
<sequence>MFLRQSMLFTVVILWNRTESALDNDNKTVAVAHNHSSSSRLNENPLDGQTLLEPHESAAVKATNRADPKDEGRSIFSSIGAIRRDPTMSAAKSYLLQRPRPDTAFETLGIGKGDGNLEADEKLKIWLKYVRKYKQSADREGWYKPEKVFSLLVKTYQIDKVLYWFKARGMHADANKLHDMLSEDSSALRLSMDQQWLDSETSPDVVFELLGVGHKSLLRDPNAFHWIQYCDRFRQRYGDHTFSVEKILQSLQDTNSLGNPISISAFLLMVEDRNWKLTWLTLEMQEALHKALIAAKTMSPILAYSAMPRPYGKYVLDLPTSDPWYRALKGFTLAYARSIGRYEDALFYFDHEKPNNTVRFLRLISDRLHWPQKKD</sequence>
<feature type="non-terminal residue" evidence="2">
    <location>
        <position position="375"/>
    </location>
</feature>
<dbReference type="EMBL" id="AB922349">
    <property type="protein sequence ID" value="BAP68925.1"/>
    <property type="molecule type" value="mRNA"/>
</dbReference>
<gene>
    <name evidence="2" type="primary">HaRxLL45</name>
</gene>
<proteinExistence type="evidence at transcript level"/>
<keyword evidence="1" id="KW-0732">Signal</keyword>
<reference evidence="2" key="1">
    <citation type="journal article" date="2014" name="PLoS Pathog.">
        <title>Expression profiling during Arabidopsis/downy mildew interaction reveals a highly-expressed effector that attenuates responses to salicylic acid.</title>
        <authorList>
            <person name="Asai S."/>
            <person name="Rallapalli G."/>
            <person name="Piquerez S.J.M."/>
            <person name="Caillaud M.C."/>
            <person name="Furzer O.J."/>
            <person name="Ishaque N."/>
            <person name="Wirthmueller L."/>
            <person name="Fabro G."/>
            <person name="Shirasu K."/>
            <person name="Jones J.D.G."/>
        </authorList>
    </citation>
    <scope>NUCLEOTIDE SEQUENCE</scope>
    <source>
        <strain evidence="2">Emoy2</strain>
    </source>
</reference>
<evidence type="ECO:0000313" key="2">
    <source>
        <dbReference type="EMBL" id="BAP68925.1"/>
    </source>
</evidence>
<feature type="chain" id="PRO_5001853264" evidence="1">
    <location>
        <begin position="22"/>
        <end position="375"/>
    </location>
</feature>
<accession>A0A090BF85</accession>